<dbReference type="SUPFAM" id="SSF50729">
    <property type="entry name" value="PH domain-like"/>
    <property type="match status" value="1"/>
</dbReference>
<name>A0A9P1CVU8_9DINO</name>
<dbReference type="AlphaFoldDB" id="A0A9P1CVU8"/>
<evidence type="ECO:0000256" key="1">
    <source>
        <dbReference type="SAM" id="MobiDB-lite"/>
    </source>
</evidence>
<protein>
    <recommendedName>
        <fullName evidence="5">PH domain-containing protein</fullName>
    </recommendedName>
</protein>
<dbReference type="EMBL" id="CAMXCT030002520">
    <property type="protein sequence ID" value="CAL4785976.1"/>
    <property type="molecule type" value="Genomic_DNA"/>
</dbReference>
<comment type="caution">
    <text evidence="2">The sequence shown here is derived from an EMBL/GenBank/DDBJ whole genome shotgun (WGS) entry which is preliminary data.</text>
</comment>
<proteinExistence type="predicted"/>
<gene>
    <name evidence="2" type="ORF">C1SCF055_LOCUS24941</name>
</gene>
<organism evidence="2">
    <name type="scientific">Cladocopium goreaui</name>
    <dbReference type="NCBI Taxonomy" id="2562237"/>
    <lineage>
        <taxon>Eukaryota</taxon>
        <taxon>Sar</taxon>
        <taxon>Alveolata</taxon>
        <taxon>Dinophyceae</taxon>
        <taxon>Suessiales</taxon>
        <taxon>Symbiodiniaceae</taxon>
        <taxon>Cladocopium</taxon>
    </lineage>
</organism>
<feature type="compositionally biased region" description="Basic and acidic residues" evidence="1">
    <location>
        <begin position="20"/>
        <end position="29"/>
    </location>
</feature>
<evidence type="ECO:0000313" key="3">
    <source>
        <dbReference type="EMBL" id="CAL4785976.1"/>
    </source>
</evidence>
<reference evidence="2" key="1">
    <citation type="submission" date="2022-10" db="EMBL/GenBank/DDBJ databases">
        <authorList>
            <person name="Chen Y."/>
            <person name="Dougan E. K."/>
            <person name="Chan C."/>
            <person name="Rhodes N."/>
            <person name="Thang M."/>
        </authorList>
    </citation>
    <scope>NUCLEOTIDE SEQUENCE</scope>
</reference>
<reference evidence="3 4" key="2">
    <citation type="submission" date="2024-05" db="EMBL/GenBank/DDBJ databases">
        <authorList>
            <person name="Chen Y."/>
            <person name="Shah S."/>
            <person name="Dougan E. K."/>
            <person name="Thang M."/>
            <person name="Chan C."/>
        </authorList>
    </citation>
    <scope>NUCLEOTIDE SEQUENCE [LARGE SCALE GENOMIC DNA]</scope>
</reference>
<evidence type="ECO:0008006" key="5">
    <source>
        <dbReference type="Google" id="ProtNLM"/>
    </source>
</evidence>
<evidence type="ECO:0000313" key="4">
    <source>
        <dbReference type="Proteomes" id="UP001152797"/>
    </source>
</evidence>
<dbReference type="EMBL" id="CAMXCT020002520">
    <property type="protein sequence ID" value="CAL1152039.1"/>
    <property type="molecule type" value="Genomic_DNA"/>
</dbReference>
<keyword evidence="4" id="KW-1185">Reference proteome</keyword>
<dbReference type="Proteomes" id="UP001152797">
    <property type="component" value="Unassembled WGS sequence"/>
</dbReference>
<feature type="region of interest" description="Disordered" evidence="1">
    <location>
        <begin position="1"/>
        <end position="33"/>
    </location>
</feature>
<evidence type="ECO:0000313" key="2">
    <source>
        <dbReference type="EMBL" id="CAI3998664.1"/>
    </source>
</evidence>
<dbReference type="OrthoDB" id="415342at2759"/>
<dbReference type="EMBL" id="CAMXCT010002520">
    <property type="protein sequence ID" value="CAI3998664.1"/>
    <property type="molecule type" value="Genomic_DNA"/>
</dbReference>
<sequence length="821" mass="93741">MEREHRPLALRTASGPVDLRPPRQERRITTNEGASARTIKKGWLKDTQGDASYQKAVKQAMMIAAEELRLMDAKEVSASAYSKPEIEEIQERISRLQAGNARFPISGTKKKKLQNVTQHRGDRKRETLMKISRKRPCCSRVERSFILDNGQLLVYRDHHPNAKVKAMYELKDATCFYEDRNSASLPKWMEGYSKRLRVICGEREKQRKSPLFLYSKDDAKIHRWKRAFTLAKVLVSENDRRALKVSIGRAVSGALQKAWDALSTYYGEYSKTKALVKNMAMRLMKVDISRGWMKFKLVYKKREEVTKRQKEQQLWAARFMSEKLTKLGKQKAKEIMDVREGVITRIQQRFRSYREDMIFDRTYPLSSSMMSRVQQAKVGRHLDFTMQTVSADDVCHVSLYREVADGPKSRKAWETWKKDKEVLRSMTPAYSALHDGQLPVQPALVYASDNLSALFFSERSAVDAPSAFDKTDWSKFINMDRISSVILHSDPAGATMQSTTDSGVWCTVNGPRVAWDRQVVNNLDKDPYLAEDPKLRGHADHIKVASDIATGQAKRWVQLTGMVDQVMLQKPKHLQDTDFKTKAVFHLLGYSFVSEVREGSNPTYNLKAEAAVPVASEDFVSLDQSEVGLEIFQMLEEWETDTKQKEQLLYVGSEFLTKMFDIKVKEDGTTDELCHRLKDCGSVKLYKGGPYKLQLWKPGALVTKLDEIRPQEKTPEQIEEEVTAEVDVIWNKDPARRLTENPCISPELVGGGNTTLYTSNRAAWFDPELGAGKFRPDHVANYVELSLSSLTFQPSEKPPVWVLSSSQLISVHLTKPRADNS</sequence>
<accession>A0A9P1CVU8</accession>